<dbReference type="GO" id="GO:0006488">
    <property type="term" value="P:dolichol-linked oligosaccharide biosynthetic process"/>
    <property type="evidence" value="ECO:0007669"/>
    <property type="project" value="InterPro"/>
</dbReference>
<dbReference type="PANTHER" id="PTHR12154">
    <property type="entry name" value="GLYCOSYL TRANSFERASE-RELATED"/>
    <property type="match status" value="1"/>
</dbReference>
<gene>
    <name evidence="9" type="ORF">PMAYCL1PPCAC_09069</name>
</gene>
<evidence type="ECO:0000256" key="6">
    <source>
        <dbReference type="ARBA" id="ARBA00022989"/>
    </source>
</evidence>
<name>A0AAN4ZFB1_9BILA</name>
<dbReference type="InterPro" id="IPR013969">
    <property type="entry name" value="Oligosacch_biosynth_Alg14"/>
</dbReference>
<dbReference type="AlphaFoldDB" id="A0AAN4ZFB1"/>
<dbReference type="EMBL" id="BTRK01000002">
    <property type="protein sequence ID" value="GMR38874.1"/>
    <property type="molecule type" value="Genomic_DNA"/>
</dbReference>
<protein>
    <recommendedName>
        <fullName evidence="3">UDP-N-acetylglucosamine transferase subunit ALG14</fullName>
    </recommendedName>
</protein>
<evidence type="ECO:0000313" key="10">
    <source>
        <dbReference type="Proteomes" id="UP001328107"/>
    </source>
</evidence>
<comment type="subcellular location">
    <subcellularLocation>
        <location evidence="1">Endoplasmic reticulum membrane</location>
        <topology evidence="1">Single-pass membrane protein</topology>
    </subcellularLocation>
</comment>
<reference evidence="10" key="1">
    <citation type="submission" date="2022-10" db="EMBL/GenBank/DDBJ databases">
        <title>Genome assembly of Pristionchus species.</title>
        <authorList>
            <person name="Yoshida K."/>
            <person name="Sommer R.J."/>
        </authorList>
    </citation>
    <scope>NUCLEOTIDE SEQUENCE [LARGE SCALE GENOMIC DNA]</scope>
    <source>
        <strain evidence="10">RS5460</strain>
    </source>
</reference>
<comment type="similarity">
    <text evidence="2">Belongs to the ALG14 family.</text>
</comment>
<accession>A0AAN4ZFB1</accession>
<dbReference type="PANTHER" id="PTHR12154:SF4">
    <property type="entry name" value="UDP-N-ACETYLGLUCOSAMINE TRANSFERASE SUBUNIT ALG14 HOMOLOG"/>
    <property type="match status" value="1"/>
</dbReference>
<evidence type="ECO:0000256" key="8">
    <source>
        <dbReference type="SAM" id="Phobius"/>
    </source>
</evidence>
<keyword evidence="6 8" id="KW-1133">Transmembrane helix</keyword>
<evidence type="ECO:0000256" key="3">
    <source>
        <dbReference type="ARBA" id="ARBA00017467"/>
    </source>
</evidence>
<evidence type="ECO:0000313" key="9">
    <source>
        <dbReference type="EMBL" id="GMR38874.1"/>
    </source>
</evidence>
<dbReference type="Pfam" id="PF08660">
    <property type="entry name" value="Alg14"/>
    <property type="match status" value="1"/>
</dbReference>
<keyword evidence="7 8" id="KW-0472">Membrane</keyword>
<evidence type="ECO:0000256" key="5">
    <source>
        <dbReference type="ARBA" id="ARBA00022824"/>
    </source>
</evidence>
<dbReference type="Proteomes" id="UP001328107">
    <property type="component" value="Unassembled WGS sequence"/>
</dbReference>
<comment type="caution">
    <text evidence="9">The sequence shown here is derived from an EMBL/GenBank/DDBJ whole genome shotgun (WGS) entry which is preliminary data.</text>
</comment>
<organism evidence="9 10">
    <name type="scientific">Pristionchus mayeri</name>
    <dbReference type="NCBI Taxonomy" id="1317129"/>
    <lineage>
        <taxon>Eukaryota</taxon>
        <taxon>Metazoa</taxon>
        <taxon>Ecdysozoa</taxon>
        <taxon>Nematoda</taxon>
        <taxon>Chromadorea</taxon>
        <taxon>Rhabditida</taxon>
        <taxon>Rhabditina</taxon>
        <taxon>Diplogasteromorpha</taxon>
        <taxon>Diplogasteroidea</taxon>
        <taxon>Neodiplogasteridae</taxon>
        <taxon>Pristionchus</taxon>
    </lineage>
</organism>
<evidence type="ECO:0000256" key="7">
    <source>
        <dbReference type="ARBA" id="ARBA00023136"/>
    </source>
</evidence>
<keyword evidence="10" id="KW-1185">Reference proteome</keyword>
<dbReference type="GO" id="GO:0043541">
    <property type="term" value="C:UDP-N-acetylglucosamine transferase complex"/>
    <property type="evidence" value="ECO:0007669"/>
    <property type="project" value="TreeGrafter"/>
</dbReference>
<keyword evidence="4 8" id="KW-0812">Transmembrane</keyword>
<proteinExistence type="inferred from homology"/>
<sequence length="221" mass="24897">MHGAFWTILSVILFLLALGVLYLWFIIRHFKREPLVDPKNGLRLMTVLGSGGHTTEMLDLLKNFDGKTYNNRTYVVADTDNHSERKALESEQARSGGDFLIEKIPRAREVGQSKFSSVFTTLRASLHALWIVGRIRPALVVVNGPGTCVPVAFSAALLDMLRLTNTRIVYVESICRVERLSLTAAILYYSGIADDVIVQWPQLKDTYPRVRTLDEMETSAR</sequence>
<keyword evidence="5" id="KW-0256">Endoplasmic reticulum</keyword>
<evidence type="ECO:0000256" key="4">
    <source>
        <dbReference type="ARBA" id="ARBA00022692"/>
    </source>
</evidence>
<dbReference type="GO" id="GO:0004577">
    <property type="term" value="F:N-acetylglucosaminyldiphosphodolichol N-acetylglucosaminyltransferase activity"/>
    <property type="evidence" value="ECO:0007669"/>
    <property type="project" value="TreeGrafter"/>
</dbReference>
<evidence type="ECO:0000256" key="2">
    <source>
        <dbReference type="ARBA" id="ARBA00009731"/>
    </source>
</evidence>
<feature type="transmembrane region" description="Helical" evidence="8">
    <location>
        <begin position="6"/>
        <end position="27"/>
    </location>
</feature>
<evidence type="ECO:0000256" key="1">
    <source>
        <dbReference type="ARBA" id="ARBA00004389"/>
    </source>
</evidence>
<dbReference type="Gene3D" id="3.40.50.2000">
    <property type="entry name" value="Glycogen Phosphorylase B"/>
    <property type="match status" value="1"/>
</dbReference>